<dbReference type="AlphaFoldDB" id="A0A4R6ICN1"/>
<protein>
    <submittedName>
        <fullName evidence="1">Uncharacterized protein</fullName>
    </submittedName>
</protein>
<keyword evidence="2" id="KW-1185">Reference proteome</keyword>
<sequence length="110" mass="12976">MNIEKEIEDRSMVFEDSTEGIGLLIIPEEDEELIFVYIGDDILVATIIEEDESIQIIGLLSEYTYYLDLFMQAMTEDSEVRDLVFGLFNYYEKEFPYMKEYELRLKSGNN</sequence>
<dbReference type="Proteomes" id="UP000295518">
    <property type="component" value="Unassembled WGS sequence"/>
</dbReference>
<dbReference type="RefSeq" id="WP_094254822.1">
    <property type="nucleotide sequence ID" value="NZ_NNCE01000006.1"/>
</dbReference>
<gene>
    <name evidence="1" type="ORF">EI74_0665</name>
</gene>
<reference evidence="1 2" key="1">
    <citation type="submission" date="2019-03" db="EMBL/GenBank/DDBJ databases">
        <title>Genomic Encyclopedia of Archaeal and Bacterial Type Strains, Phase II (KMG-II): from individual species to whole genera.</title>
        <authorList>
            <person name="Goeker M."/>
        </authorList>
    </citation>
    <scope>NUCLEOTIDE SEQUENCE [LARGE SCALE GENOMIC DNA]</scope>
    <source>
        <strain evidence="1 2">ATCC 700618</strain>
    </source>
</reference>
<organism evidence="1 2">
    <name type="scientific">Mycoplasma testudineum</name>
    <dbReference type="NCBI Taxonomy" id="244584"/>
    <lineage>
        <taxon>Bacteria</taxon>
        <taxon>Bacillati</taxon>
        <taxon>Mycoplasmatota</taxon>
        <taxon>Mollicutes</taxon>
        <taxon>Mycoplasmataceae</taxon>
        <taxon>Mycoplasma</taxon>
    </lineage>
</organism>
<accession>A0A4R6ICN1</accession>
<evidence type="ECO:0000313" key="2">
    <source>
        <dbReference type="Proteomes" id="UP000295518"/>
    </source>
</evidence>
<comment type="caution">
    <text evidence="1">The sequence shown here is derived from an EMBL/GenBank/DDBJ whole genome shotgun (WGS) entry which is preliminary data.</text>
</comment>
<name>A0A4R6ICN1_9MOLU</name>
<proteinExistence type="predicted"/>
<dbReference type="EMBL" id="SNWN01000014">
    <property type="protein sequence ID" value="TDO19396.1"/>
    <property type="molecule type" value="Genomic_DNA"/>
</dbReference>
<evidence type="ECO:0000313" key="1">
    <source>
        <dbReference type="EMBL" id="TDO19396.1"/>
    </source>
</evidence>